<evidence type="ECO:0000313" key="12">
    <source>
        <dbReference type="EMBL" id="TXG89118.1"/>
    </source>
</evidence>
<organism evidence="12 13">
    <name type="scientific">Rhodococcus rhodnii</name>
    <dbReference type="NCBI Taxonomy" id="38312"/>
    <lineage>
        <taxon>Bacteria</taxon>
        <taxon>Bacillati</taxon>
        <taxon>Actinomycetota</taxon>
        <taxon>Actinomycetes</taxon>
        <taxon>Mycobacteriales</taxon>
        <taxon>Nocardiaceae</taxon>
        <taxon>Rhodococcus</taxon>
    </lineage>
</organism>
<evidence type="ECO:0000256" key="3">
    <source>
        <dbReference type="ARBA" id="ARBA00022475"/>
    </source>
</evidence>
<feature type="transmembrane region" description="Helical" evidence="10">
    <location>
        <begin position="69"/>
        <end position="92"/>
    </location>
</feature>
<dbReference type="GO" id="GO:0015740">
    <property type="term" value="P:C4-dicarboxylate transport"/>
    <property type="evidence" value="ECO:0007669"/>
    <property type="project" value="TreeGrafter"/>
</dbReference>
<comment type="caution">
    <text evidence="12">The sequence shown here is derived from an EMBL/GenBank/DDBJ whole genome shotgun (WGS) entry which is preliminary data.</text>
</comment>
<sequence>MARTAGNGGLRRTRTRVGRSRGDRARPRPFPDRHGERGLRAAATGRRPMTVTENITPTPRHERGRFDRVFAAIVFGCATVAGLTTVFMALHIAVDVTGRNLFNSPLPGTLEITQNWSMVIVVMLSMAYAERAGEHIGATLLTANLTGPTKWFSDVLVRAVALVMVAALTWYSIVAAVFATEVRQVALAAIAVPVWPVKIVLAVGFALFTVQILLSLVAVLRAGPGASKDSDGTAR</sequence>
<reference evidence="12 13" key="1">
    <citation type="submission" date="2018-07" db="EMBL/GenBank/DDBJ databases">
        <title>Genome sequence of Rhodococcus rhodnii ATCC 35071 from Rhodnius prolixus.</title>
        <authorList>
            <person name="Patel V."/>
            <person name="Vogel K.J."/>
        </authorList>
    </citation>
    <scope>NUCLEOTIDE SEQUENCE [LARGE SCALE GENOMIC DNA]</scope>
    <source>
        <strain evidence="12 13">ATCC 35071</strain>
    </source>
</reference>
<evidence type="ECO:0000256" key="5">
    <source>
        <dbReference type="ARBA" id="ARBA00022692"/>
    </source>
</evidence>
<evidence type="ECO:0000256" key="6">
    <source>
        <dbReference type="ARBA" id="ARBA00022989"/>
    </source>
</evidence>
<dbReference type="GO" id="GO:0022857">
    <property type="term" value="F:transmembrane transporter activity"/>
    <property type="evidence" value="ECO:0007669"/>
    <property type="project" value="TreeGrafter"/>
</dbReference>
<evidence type="ECO:0000313" key="13">
    <source>
        <dbReference type="Proteomes" id="UP000471120"/>
    </source>
</evidence>
<gene>
    <name evidence="12" type="ORF">DW322_01230</name>
</gene>
<keyword evidence="3" id="KW-1003">Cell membrane</keyword>
<name>A0A6P2CDY9_9NOCA</name>
<feature type="compositionally biased region" description="Basic and acidic residues" evidence="9">
    <location>
        <begin position="20"/>
        <end position="39"/>
    </location>
</feature>
<evidence type="ECO:0000256" key="7">
    <source>
        <dbReference type="ARBA" id="ARBA00023136"/>
    </source>
</evidence>
<dbReference type="PANTHER" id="PTHR35011:SF10">
    <property type="entry name" value="TRAP TRANSPORTER SMALL PERMEASE PROTEIN"/>
    <property type="match status" value="1"/>
</dbReference>
<dbReference type="InterPro" id="IPR055348">
    <property type="entry name" value="DctQ"/>
</dbReference>
<keyword evidence="7 10" id="KW-0472">Membrane</keyword>
<dbReference type="Pfam" id="PF04290">
    <property type="entry name" value="DctQ"/>
    <property type="match status" value="1"/>
</dbReference>
<dbReference type="Proteomes" id="UP000471120">
    <property type="component" value="Unassembled WGS sequence"/>
</dbReference>
<keyword evidence="4" id="KW-0997">Cell inner membrane</keyword>
<dbReference type="GO" id="GO:0005886">
    <property type="term" value="C:plasma membrane"/>
    <property type="evidence" value="ECO:0007669"/>
    <property type="project" value="UniProtKB-SubCell"/>
</dbReference>
<feature type="region of interest" description="Disordered" evidence="9">
    <location>
        <begin position="1"/>
        <end position="39"/>
    </location>
</feature>
<protein>
    <submittedName>
        <fullName evidence="12">TRAP transporter small permease</fullName>
    </submittedName>
</protein>
<evidence type="ECO:0000256" key="4">
    <source>
        <dbReference type="ARBA" id="ARBA00022519"/>
    </source>
</evidence>
<accession>A0A6P2CDY9</accession>
<comment type="similarity">
    <text evidence="8">Belongs to the TRAP transporter small permease family.</text>
</comment>
<evidence type="ECO:0000256" key="10">
    <source>
        <dbReference type="SAM" id="Phobius"/>
    </source>
</evidence>
<dbReference type="EMBL" id="QRCM01000001">
    <property type="protein sequence ID" value="TXG89118.1"/>
    <property type="molecule type" value="Genomic_DNA"/>
</dbReference>
<feature type="transmembrane region" description="Helical" evidence="10">
    <location>
        <begin position="155"/>
        <end position="179"/>
    </location>
</feature>
<dbReference type="InterPro" id="IPR007387">
    <property type="entry name" value="TRAP_DctQ"/>
</dbReference>
<feature type="transmembrane region" description="Helical" evidence="10">
    <location>
        <begin position="199"/>
        <end position="220"/>
    </location>
</feature>
<evidence type="ECO:0000256" key="8">
    <source>
        <dbReference type="ARBA" id="ARBA00038436"/>
    </source>
</evidence>
<comment type="subcellular location">
    <subcellularLocation>
        <location evidence="1">Cell inner membrane</location>
        <topology evidence="1">Multi-pass membrane protein</topology>
    </subcellularLocation>
</comment>
<evidence type="ECO:0000256" key="1">
    <source>
        <dbReference type="ARBA" id="ARBA00004429"/>
    </source>
</evidence>
<evidence type="ECO:0000256" key="2">
    <source>
        <dbReference type="ARBA" id="ARBA00022448"/>
    </source>
</evidence>
<dbReference type="PANTHER" id="PTHR35011">
    <property type="entry name" value="2,3-DIKETO-L-GULONATE TRAP TRANSPORTER SMALL PERMEASE PROTEIN YIAM"/>
    <property type="match status" value="1"/>
</dbReference>
<evidence type="ECO:0000259" key="11">
    <source>
        <dbReference type="Pfam" id="PF04290"/>
    </source>
</evidence>
<keyword evidence="6 10" id="KW-1133">Transmembrane helix</keyword>
<proteinExistence type="inferred from homology"/>
<keyword evidence="2" id="KW-0813">Transport</keyword>
<dbReference type="AlphaFoldDB" id="A0A6P2CDY9"/>
<evidence type="ECO:0000256" key="9">
    <source>
        <dbReference type="SAM" id="MobiDB-lite"/>
    </source>
</evidence>
<keyword evidence="5 10" id="KW-0812">Transmembrane</keyword>
<feature type="domain" description="Tripartite ATP-independent periplasmic transporters DctQ component" evidence="11">
    <location>
        <begin position="88"/>
        <end position="221"/>
    </location>
</feature>